<feature type="transmembrane region" description="Helical" evidence="6">
    <location>
        <begin position="45"/>
        <end position="68"/>
    </location>
</feature>
<dbReference type="GO" id="GO:0020037">
    <property type="term" value="F:heme binding"/>
    <property type="evidence" value="ECO:0007669"/>
    <property type="project" value="InterPro"/>
</dbReference>
<dbReference type="InterPro" id="IPR002541">
    <property type="entry name" value="Cyt_c_assembly"/>
</dbReference>
<feature type="transmembrane region" description="Helical" evidence="6">
    <location>
        <begin position="885"/>
        <end position="902"/>
    </location>
</feature>
<keyword evidence="10" id="KW-1185">Reference proteome</keyword>
<feature type="transmembrane region" description="Helical" evidence="6">
    <location>
        <begin position="1074"/>
        <end position="1092"/>
    </location>
</feature>
<feature type="transmembrane region" description="Helical" evidence="6">
    <location>
        <begin position="1034"/>
        <end position="1054"/>
    </location>
</feature>
<evidence type="ECO:0000313" key="10">
    <source>
        <dbReference type="Proteomes" id="UP000244090"/>
    </source>
</evidence>
<dbReference type="Proteomes" id="UP000244090">
    <property type="component" value="Unassembled WGS sequence"/>
</dbReference>
<gene>
    <name evidence="9" type="ORF">C8N46_103315</name>
</gene>
<dbReference type="Pfam" id="PF05140">
    <property type="entry name" value="ResB"/>
    <property type="match status" value="1"/>
</dbReference>
<organism evidence="9 10">
    <name type="scientific">Kordia periserrulae</name>
    <dbReference type="NCBI Taxonomy" id="701523"/>
    <lineage>
        <taxon>Bacteria</taxon>
        <taxon>Pseudomonadati</taxon>
        <taxon>Bacteroidota</taxon>
        <taxon>Flavobacteriia</taxon>
        <taxon>Flavobacteriales</taxon>
        <taxon>Flavobacteriaceae</taxon>
        <taxon>Kordia</taxon>
    </lineage>
</organism>
<feature type="domain" description="ResB-like" evidence="8">
    <location>
        <begin position="355"/>
        <end position="431"/>
    </location>
</feature>
<name>A0A2T6C1M2_9FLAO</name>
<feature type="domain" description="Cytochrome c assembly protein" evidence="7">
    <location>
        <begin position="858"/>
        <end position="1062"/>
    </location>
</feature>
<feature type="transmembrane region" description="Helical" evidence="6">
    <location>
        <begin position="12"/>
        <end position="33"/>
    </location>
</feature>
<comment type="subcellular location">
    <subcellularLocation>
        <location evidence="1">Membrane</location>
        <topology evidence="1">Multi-pass membrane protein</topology>
    </subcellularLocation>
</comment>
<dbReference type="AlphaFoldDB" id="A0A2T6C1M2"/>
<protein>
    <submittedName>
        <fullName evidence="9">Cytochrome c-type biogenesis protein CcsB</fullName>
    </submittedName>
</protein>
<dbReference type="InterPro" id="IPR007816">
    <property type="entry name" value="ResB-like_domain"/>
</dbReference>
<feature type="transmembrane region" description="Helical" evidence="6">
    <location>
        <begin position="970"/>
        <end position="989"/>
    </location>
</feature>
<evidence type="ECO:0000256" key="3">
    <source>
        <dbReference type="ARBA" id="ARBA00022748"/>
    </source>
</evidence>
<feature type="transmembrane region" description="Helical" evidence="6">
    <location>
        <begin position="864"/>
        <end position="880"/>
    </location>
</feature>
<comment type="caution">
    <text evidence="9">The sequence shown here is derived from an EMBL/GenBank/DDBJ whole genome shotgun (WGS) entry which is preliminary data.</text>
</comment>
<evidence type="ECO:0000259" key="8">
    <source>
        <dbReference type="Pfam" id="PF05140"/>
    </source>
</evidence>
<evidence type="ECO:0000256" key="6">
    <source>
        <dbReference type="SAM" id="Phobius"/>
    </source>
</evidence>
<evidence type="ECO:0000256" key="2">
    <source>
        <dbReference type="ARBA" id="ARBA00022692"/>
    </source>
</evidence>
<keyword evidence="5 6" id="KW-0472">Membrane</keyword>
<reference evidence="9 10" key="1">
    <citation type="submission" date="2018-04" db="EMBL/GenBank/DDBJ databases">
        <title>Genomic Encyclopedia of Archaeal and Bacterial Type Strains, Phase II (KMG-II): from individual species to whole genera.</title>
        <authorList>
            <person name="Goeker M."/>
        </authorList>
    </citation>
    <scope>NUCLEOTIDE SEQUENCE [LARGE SCALE GENOMIC DNA]</scope>
    <source>
        <strain evidence="9 10">DSM 25731</strain>
    </source>
</reference>
<feature type="transmembrane region" description="Helical" evidence="6">
    <location>
        <begin position="830"/>
        <end position="852"/>
    </location>
</feature>
<evidence type="ECO:0000313" key="9">
    <source>
        <dbReference type="EMBL" id="PTX62216.1"/>
    </source>
</evidence>
<dbReference type="PANTHER" id="PTHR30071">
    <property type="entry name" value="HEME EXPORTER PROTEIN C"/>
    <property type="match status" value="1"/>
</dbReference>
<dbReference type="EMBL" id="QBKT01000003">
    <property type="protein sequence ID" value="PTX62216.1"/>
    <property type="molecule type" value="Genomic_DNA"/>
</dbReference>
<feature type="transmembrane region" description="Helical" evidence="6">
    <location>
        <begin position="799"/>
        <end position="818"/>
    </location>
</feature>
<dbReference type="PANTHER" id="PTHR30071:SF1">
    <property type="entry name" value="CYTOCHROME B_B6 PROTEIN-RELATED"/>
    <property type="match status" value="1"/>
</dbReference>
<dbReference type="RefSeq" id="WP_245896764.1">
    <property type="nucleotide sequence ID" value="NZ_QBKT01000003.1"/>
</dbReference>
<feature type="transmembrane region" description="Helical" evidence="6">
    <location>
        <begin position="438"/>
        <end position="460"/>
    </location>
</feature>
<feature type="transmembrane region" description="Helical" evidence="6">
    <location>
        <begin position="922"/>
        <end position="950"/>
    </location>
</feature>
<evidence type="ECO:0000256" key="5">
    <source>
        <dbReference type="ARBA" id="ARBA00023136"/>
    </source>
</evidence>
<keyword evidence="4 6" id="KW-1133">Transmembrane helix</keyword>
<keyword evidence="3" id="KW-0201">Cytochrome c-type biogenesis</keyword>
<keyword evidence="2 6" id="KW-0812">Transmembrane</keyword>
<feature type="transmembrane region" description="Helical" evidence="6">
    <location>
        <begin position="1009"/>
        <end position="1027"/>
    </location>
</feature>
<feature type="transmembrane region" description="Helical" evidence="6">
    <location>
        <begin position="80"/>
        <end position="100"/>
    </location>
</feature>
<feature type="transmembrane region" description="Helical" evidence="6">
    <location>
        <begin position="481"/>
        <end position="497"/>
    </location>
</feature>
<dbReference type="Pfam" id="PF01578">
    <property type="entry name" value="Cytochrom_C_asm"/>
    <property type="match status" value="1"/>
</dbReference>
<dbReference type="GO" id="GO:0017004">
    <property type="term" value="P:cytochrome complex assembly"/>
    <property type="evidence" value="ECO:0007669"/>
    <property type="project" value="UniProtKB-KW"/>
</dbReference>
<accession>A0A2T6C1M2</accession>
<evidence type="ECO:0000259" key="7">
    <source>
        <dbReference type="Pfam" id="PF01578"/>
    </source>
</evidence>
<dbReference type="GO" id="GO:0005886">
    <property type="term" value="C:plasma membrane"/>
    <property type="evidence" value="ECO:0007669"/>
    <property type="project" value="TreeGrafter"/>
</dbReference>
<sequence>MIGNFIKNILFSTRLMALLFIAYAVAMAVGTFVESEYSTTTAKIYIYNAWWFELIHLLFLVNFFGNIFRYRLLRKEKWATLLIHLSFIFIILGAFITRYISYEGVMPIREGATENTFLSEKTYIQAFVDGEINGQPRRRILKGDYLISPEAIAPTTWIQENFPWEKDFNGQEFTIDYKGYIQGAEEGIVPDENGVEYLKIVESGGGNRHNHFLEAGSKPQSVHNILMTFNNPVDGVINIMSDEYGNYTIKSPFEGENMIMQTRQTNKVYKDSLQRFQIRSLYNLAGLQFVIPEPAVKGKIGVVETSEKLADQANAVILEVSTNGETEEVTVMGGKGYEMAPIKVTVGGLDFHLAYGADKLKLPFSIKLNDFIAERHPGAISQANYKSFMSRVTVNNKEESFDYDIYMNHVLDNGGYRFFQAQFDRDEKGTILSVAHDFWGTNITYLGYFLLYFALMVILFDKNTRFGDLKKQLEKIKNKKAKFLTAIALLFSLGSFAQETTQQVDSTQVDTIQKVEKGHEGHNHAPGEGHNHEVVKQTLTDAQVDSIIIANAVPQEHADKFARLVIQDANGRMKPAHTYARELLRKLNKRSSYGENDELSPEQVVLSMIQYPQMWYDANIISIKTRKHDSLRNIIGIEKSDAYASMLDFFTSKNEYKLNPYTQDAYATNKPNQYQKAIKEYDLKLGLLSRAIQGDLFKIFPLPNHENNKWISERDYENNPGEGFDPKYSQYEKYVKNAMKVYVILLNEAHRTGNYTEADNMVESLRKRQKEYGSAVLPSDSKIETEIIYNKVNIFERLMMYYLLVGFVMFVFIIMQIFRDRKWINSAINISKWLVVGLFALHTAGLVVRWYLSGHAPWSDAYESMIYVAWATMLFGLLFGRKSDLTISATTFVVAMVLWGAHMNWLDPDIANLQPVLDSYWLLIHVAVIVASYGPFALAMILGVVSLLLIILTNKENKERMELNLKEITIINEMAITVGLVMLTIGNFLGGMWANESWGRYWGWDPKETWALISIMVYAFVLHMRLVPGLRGRWFFNWMAIAAFGSILFTYFGVNFVLSGLHSYATGDAVLGPKFVVITTVTWLAYGALSYWRYKVHYKKKKALK</sequence>
<proteinExistence type="predicted"/>
<evidence type="ECO:0000256" key="1">
    <source>
        <dbReference type="ARBA" id="ARBA00004141"/>
    </source>
</evidence>
<dbReference type="InterPro" id="IPR045062">
    <property type="entry name" value="Cyt_c_biogenesis_CcsA/CcmC"/>
</dbReference>
<evidence type="ECO:0000256" key="4">
    <source>
        <dbReference type="ARBA" id="ARBA00022989"/>
    </source>
</evidence>